<comment type="catalytic activity">
    <reaction evidence="1">
        <text>ATP + protein L-histidine = ADP + protein N-phospho-L-histidine.</text>
        <dbReference type="EC" id="2.7.13.3"/>
    </reaction>
</comment>
<dbReference type="PANTHER" id="PTHR11920">
    <property type="entry name" value="GUANYLYL CYCLASE"/>
    <property type="match status" value="1"/>
</dbReference>
<feature type="region of interest" description="Disordered" evidence="25">
    <location>
        <begin position="105"/>
        <end position="139"/>
    </location>
</feature>
<feature type="region of interest" description="Disordered" evidence="25">
    <location>
        <begin position="264"/>
        <end position="291"/>
    </location>
</feature>
<comment type="similarity">
    <text evidence="24">Belongs to the adenylyl cyclase class-4/guanylyl cyclase family.</text>
</comment>
<proteinExistence type="inferred from homology"/>
<dbReference type="PANTHER" id="PTHR11920:SF335">
    <property type="entry name" value="GUANYLATE CYCLASE"/>
    <property type="match status" value="1"/>
</dbReference>
<comment type="subcellular location">
    <subcellularLocation>
        <location evidence="3">Membrane</location>
    </subcellularLocation>
</comment>
<gene>
    <name evidence="28" type="ORF">SAMN02745121_04960</name>
</gene>
<dbReference type="GO" id="GO:0005886">
    <property type="term" value="C:plasma membrane"/>
    <property type="evidence" value="ECO:0007669"/>
    <property type="project" value="UniProtKB-ARBA"/>
</dbReference>
<keyword evidence="12" id="KW-0418">Kinase</keyword>
<feature type="domain" description="Response regulatory" evidence="26">
    <location>
        <begin position="294"/>
        <end position="410"/>
    </location>
</feature>
<evidence type="ECO:0000256" key="24">
    <source>
        <dbReference type="RuleBase" id="RU000405"/>
    </source>
</evidence>
<dbReference type="InterPro" id="IPR036097">
    <property type="entry name" value="HisK_dim/P_sf"/>
</dbReference>
<dbReference type="Pfam" id="PF00211">
    <property type="entry name" value="Guanylate_cyc"/>
    <property type="match status" value="1"/>
</dbReference>
<evidence type="ECO:0000256" key="19">
    <source>
        <dbReference type="ARBA" id="ARBA00023239"/>
    </source>
</evidence>
<dbReference type="GO" id="GO:0006171">
    <property type="term" value="P:cAMP biosynthetic process"/>
    <property type="evidence" value="ECO:0007669"/>
    <property type="project" value="UniProtKB-KW"/>
</dbReference>
<dbReference type="Proteomes" id="UP000199400">
    <property type="component" value="Unassembled WGS sequence"/>
</dbReference>
<keyword evidence="17" id="KW-0902">Two-component regulatory system</keyword>
<keyword evidence="29" id="KW-1185">Reference proteome</keyword>
<keyword evidence="11" id="KW-0547">Nucleotide-binding</keyword>
<evidence type="ECO:0000259" key="26">
    <source>
        <dbReference type="PROSITE" id="PS50110"/>
    </source>
</evidence>
<dbReference type="PROSITE" id="PS50110">
    <property type="entry name" value="RESPONSE_REGULATORY"/>
    <property type="match status" value="1"/>
</dbReference>
<feature type="domain" description="Guanylate cyclase" evidence="27">
    <location>
        <begin position="464"/>
        <end position="591"/>
    </location>
</feature>
<keyword evidence="18" id="KW-0472">Membrane</keyword>
<dbReference type="SUPFAM" id="SSF52172">
    <property type="entry name" value="CheY-like"/>
    <property type="match status" value="1"/>
</dbReference>
<dbReference type="Gene3D" id="3.40.50.2300">
    <property type="match status" value="1"/>
</dbReference>
<sequence length="683" mass="75688">MREKDPNSRGTKGSKDLAGEPSSAGQDPRIGIPDDDDDPFKGSIIEEPDPSHAVEAAADDSELDFTGIATDDPPSDVTIDVDDEQGASQIPGFLLHTGENSIVAPIPRGVSQPLPKAAARPEPDAPRAMTSTTKRSSAAQLRHDLRTPFNQIFGYSEMLLEDAEEKRDEFVGAHVRQLLSDGRQLLAVIDELLDPKAQRPSQERLNRDLLFPLAHLRTHVERLVQIFKQNDRDDVSADVELIADAVQRLDEIVSGGAVNKILHASRPAPEPSQTSLPPVPSRPTSIARSSDTGRILVVDDNESNRSMLARRLEREGHTVQLADNGKSALHMLRSQDFDLVLLDVMMPEMDGYQVLEQLHSDDKFRGLPVIMISALDEIDTVVKSIELGAEDYLPKPFNPVILRARIGACLEKKRLRDRERAYVRKLRSEQERSEQLLLNILPRPIAERLKEGQRTIADVFPDVTVLFADLVGFTRMSEQLPPAELVAMLNRIFSMFDQLAEKHGLEKIKTIGDEYMAASGLPMPRPDHAEAMAEMALDMLAVIERFNAKRNRGVRIRIGLNCGPVTAGIIGTKKFAYDLWGDTVNIASRMESHGIANAVQVTEATYKRLRHKYAFQRRGIIHVKGKGALCTYFLVGRRPQKSAGSEQSDVKPAVIVTRHSANVDLSKPITMDVPARVPIIDDD</sequence>
<dbReference type="InterPro" id="IPR029787">
    <property type="entry name" value="Nucleotide_cyclase"/>
</dbReference>
<dbReference type="InterPro" id="IPR001789">
    <property type="entry name" value="Sig_transdc_resp-reg_receiver"/>
</dbReference>
<evidence type="ECO:0000256" key="4">
    <source>
        <dbReference type="ARBA" id="ARBA00012201"/>
    </source>
</evidence>
<evidence type="ECO:0000256" key="15">
    <source>
        <dbReference type="ARBA" id="ARBA00022989"/>
    </source>
</evidence>
<dbReference type="InterPro" id="IPR018297">
    <property type="entry name" value="A/G_cyclase_CS"/>
</dbReference>
<dbReference type="EMBL" id="FOMX01000016">
    <property type="protein sequence ID" value="SFE63011.1"/>
    <property type="molecule type" value="Genomic_DNA"/>
</dbReference>
<feature type="compositionally biased region" description="Polar residues" evidence="25">
    <location>
        <begin position="129"/>
        <end position="139"/>
    </location>
</feature>
<evidence type="ECO:0000256" key="10">
    <source>
        <dbReference type="ARBA" id="ARBA00022723"/>
    </source>
</evidence>
<dbReference type="InterPro" id="IPR003661">
    <property type="entry name" value="HisK_dim/P_dom"/>
</dbReference>
<comment type="subunit">
    <text evidence="22">Homodimer. Can also exist as monomer.</text>
</comment>
<evidence type="ECO:0000256" key="1">
    <source>
        <dbReference type="ARBA" id="ARBA00000085"/>
    </source>
</evidence>
<dbReference type="Pfam" id="PF00072">
    <property type="entry name" value="Response_reg"/>
    <property type="match status" value="1"/>
</dbReference>
<dbReference type="GO" id="GO:0000155">
    <property type="term" value="F:phosphorelay sensor kinase activity"/>
    <property type="evidence" value="ECO:0007669"/>
    <property type="project" value="InterPro"/>
</dbReference>
<dbReference type="GO" id="GO:0005524">
    <property type="term" value="F:ATP binding"/>
    <property type="evidence" value="ECO:0007669"/>
    <property type="project" value="UniProtKB-KW"/>
</dbReference>
<comment type="catalytic activity">
    <reaction evidence="2">
        <text>ATP = 3',5'-cyclic AMP + diphosphate</text>
        <dbReference type="Rhea" id="RHEA:15389"/>
        <dbReference type="ChEBI" id="CHEBI:30616"/>
        <dbReference type="ChEBI" id="CHEBI:33019"/>
        <dbReference type="ChEBI" id="CHEBI:58165"/>
        <dbReference type="EC" id="4.6.1.1"/>
    </reaction>
</comment>
<evidence type="ECO:0000256" key="2">
    <source>
        <dbReference type="ARBA" id="ARBA00001593"/>
    </source>
</evidence>
<feature type="compositionally biased region" description="Polar residues" evidence="25">
    <location>
        <begin position="271"/>
        <end position="291"/>
    </location>
</feature>
<keyword evidence="16" id="KW-0115">cAMP biosynthesis</keyword>
<organism evidence="28 29">
    <name type="scientific">Nannocystis exedens</name>
    <dbReference type="NCBI Taxonomy" id="54"/>
    <lineage>
        <taxon>Bacteria</taxon>
        <taxon>Pseudomonadati</taxon>
        <taxon>Myxococcota</taxon>
        <taxon>Polyangia</taxon>
        <taxon>Nannocystales</taxon>
        <taxon>Nannocystaceae</taxon>
        <taxon>Nannocystis</taxon>
    </lineage>
</organism>
<evidence type="ECO:0000256" key="8">
    <source>
        <dbReference type="ARBA" id="ARBA00022679"/>
    </source>
</evidence>
<feature type="region of interest" description="Disordered" evidence="25">
    <location>
        <begin position="1"/>
        <end position="77"/>
    </location>
</feature>
<dbReference type="SUPFAM" id="SSF55073">
    <property type="entry name" value="Nucleotide cyclase"/>
    <property type="match status" value="1"/>
</dbReference>
<dbReference type="SMART" id="SM00044">
    <property type="entry name" value="CYCc"/>
    <property type="match status" value="1"/>
</dbReference>
<feature type="modified residue" description="4-aspartylphosphate" evidence="23">
    <location>
        <position position="343"/>
    </location>
</feature>
<evidence type="ECO:0000256" key="3">
    <source>
        <dbReference type="ARBA" id="ARBA00004370"/>
    </source>
</evidence>
<keyword evidence="7 23" id="KW-0597">Phosphoprotein</keyword>
<evidence type="ECO:0000256" key="21">
    <source>
        <dbReference type="ARBA" id="ARBA00032637"/>
    </source>
</evidence>
<evidence type="ECO:0000256" key="22">
    <source>
        <dbReference type="ARBA" id="ARBA00064436"/>
    </source>
</evidence>
<dbReference type="Gene3D" id="1.10.287.130">
    <property type="match status" value="1"/>
</dbReference>
<dbReference type="EC" id="4.6.1.1" evidence="4"/>
<keyword evidence="9" id="KW-0812">Transmembrane</keyword>
<dbReference type="Gene3D" id="3.30.70.1230">
    <property type="entry name" value="Nucleotide cyclase"/>
    <property type="match status" value="1"/>
</dbReference>
<dbReference type="PROSITE" id="PS00452">
    <property type="entry name" value="GUANYLATE_CYCLASE_1"/>
    <property type="match status" value="1"/>
</dbReference>
<evidence type="ECO:0000256" key="14">
    <source>
        <dbReference type="ARBA" id="ARBA00022842"/>
    </source>
</evidence>
<dbReference type="FunFam" id="3.40.50.2300:FF:000121">
    <property type="entry name" value="Sensor histidine kinase RcsC"/>
    <property type="match status" value="1"/>
</dbReference>
<feature type="compositionally biased region" description="Basic and acidic residues" evidence="25">
    <location>
        <begin position="1"/>
        <end position="18"/>
    </location>
</feature>
<dbReference type="InterPro" id="IPR001054">
    <property type="entry name" value="A/G_cyclase"/>
</dbReference>
<keyword evidence="15" id="KW-1133">Transmembrane helix</keyword>
<keyword evidence="13" id="KW-0067">ATP-binding</keyword>
<evidence type="ECO:0000256" key="25">
    <source>
        <dbReference type="SAM" id="MobiDB-lite"/>
    </source>
</evidence>
<dbReference type="AlphaFoldDB" id="A0A1I2C3R7"/>
<dbReference type="STRING" id="54.SAMN02745121_04960"/>
<dbReference type="FunFam" id="3.30.70.1230:FF:000033">
    <property type="entry name" value="Adenylate cyclase"/>
    <property type="match status" value="1"/>
</dbReference>
<dbReference type="CDD" id="cd00082">
    <property type="entry name" value="HisKA"/>
    <property type="match status" value="1"/>
</dbReference>
<keyword evidence="19 24" id="KW-0456">Lyase</keyword>
<dbReference type="PROSITE" id="PS50125">
    <property type="entry name" value="GUANYLATE_CYCLASE_2"/>
    <property type="match status" value="1"/>
</dbReference>
<dbReference type="Pfam" id="PF00512">
    <property type="entry name" value="HisKA"/>
    <property type="match status" value="1"/>
</dbReference>
<dbReference type="EC" id="2.7.13.3" evidence="5"/>
<evidence type="ECO:0000256" key="9">
    <source>
        <dbReference type="ARBA" id="ARBA00022692"/>
    </source>
</evidence>
<keyword evidence="14" id="KW-0460">Magnesium</keyword>
<evidence type="ECO:0000256" key="6">
    <source>
        <dbReference type="ARBA" id="ARBA00021420"/>
    </source>
</evidence>
<reference evidence="29" key="1">
    <citation type="submission" date="2016-10" db="EMBL/GenBank/DDBJ databases">
        <authorList>
            <person name="Varghese N."/>
            <person name="Submissions S."/>
        </authorList>
    </citation>
    <scope>NUCLEOTIDE SEQUENCE [LARGE SCALE GENOMIC DNA]</scope>
    <source>
        <strain evidence="29">ATCC 25963</strain>
    </source>
</reference>
<evidence type="ECO:0000256" key="20">
    <source>
        <dbReference type="ARBA" id="ARBA00032597"/>
    </source>
</evidence>
<evidence type="ECO:0000313" key="28">
    <source>
        <dbReference type="EMBL" id="SFE63011.1"/>
    </source>
</evidence>
<evidence type="ECO:0000256" key="5">
    <source>
        <dbReference type="ARBA" id="ARBA00012438"/>
    </source>
</evidence>
<dbReference type="SUPFAM" id="SSF47384">
    <property type="entry name" value="Homodimeric domain of signal transducing histidine kinase"/>
    <property type="match status" value="1"/>
</dbReference>
<accession>A0A1I2C3R7</accession>
<protein>
    <recommendedName>
        <fullName evidence="6">Adenylate cyclase</fullName>
        <ecNumber evidence="5">2.7.13.3</ecNumber>
        <ecNumber evidence="4">4.6.1.1</ecNumber>
    </recommendedName>
    <alternativeName>
        <fullName evidence="20">ATP pyrophosphate-lyase</fullName>
    </alternativeName>
    <alternativeName>
        <fullName evidence="21">Adenylyl cyclase</fullName>
    </alternativeName>
</protein>
<dbReference type="InterPro" id="IPR050401">
    <property type="entry name" value="Cyclic_nucleotide_synthase"/>
</dbReference>
<dbReference type="OrthoDB" id="9806735at2"/>
<evidence type="ECO:0000313" key="29">
    <source>
        <dbReference type="Proteomes" id="UP000199400"/>
    </source>
</evidence>
<evidence type="ECO:0000256" key="12">
    <source>
        <dbReference type="ARBA" id="ARBA00022777"/>
    </source>
</evidence>
<evidence type="ECO:0000259" key="27">
    <source>
        <dbReference type="PROSITE" id="PS50125"/>
    </source>
</evidence>
<evidence type="ECO:0000256" key="7">
    <source>
        <dbReference type="ARBA" id="ARBA00022553"/>
    </source>
</evidence>
<evidence type="ECO:0000256" key="18">
    <source>
        <dbReference type="ARBA" id="ARBA00023136"/>
    </source>
</evidence>
<evidence type="ECO:0000256" key="16">
    <source>
        <dbReference type="ARBA" id="ARBA00022998"/>
    </source>
</evidence>
<evidence type="ECO:0000256" key="13">
    <source>
        <dbReference type="ARBA" id="ARBA00022840"/>
    </source>
</evidence>
<evidence type="ECO:0000256" key="17">
    <source>
        <dbReference type="ARBA" id="ARBA00023012"/>
    </source>
</evidence>
<dbReference type="CDD" id="cd07302">
    <property type="entry name" value="CHD"/>
    <property type="match status" value="1"/>
</dbReference>
<dbReference type="SMART" id="SM00448">
    <property type="entry name" value="REC"/>
    <property type="match status" value="1"/>
</dbReference>
<dbReference type="GO" id="GO:0004016">
    <property type="term" value="F:adenylate cyclase activity"/>
    <property type="evidence" value="ECO:0007669"/>
    <property type="project" value="UniProtKB-EC"/>
</dbReference>
<keyword evidence="10" id="KW-0479">Metal-binding</keyword>
<evidence type="ECO:0000256" key="11">
    <source>
        <dbReference type="ARBA" id="ARBA00022741"/>
    </source>
</evidence>
<dbReference type="SMART" id="SM00388">
    <property type="entry name" value="HisKA"/>
    <property type="match status" value="1"/>
</dbReference>
<dbReference type="GO" id="GO:0046872">
    <property type="term" value="F:metal ion binding"/>
    <property type="evidence" value="ECO:0007669"/>
    <property type="project" value="UniProtKB-KW"/>
</dbReference>
<keyword evidence="8" id="KW-0808">Transferase</keyword>
<evidence type="ECO:0000256" key="23">
    <source>
        <dbReference type="PROSITE-ProRule" id="PRU00169"/>
    </source>
</evidence>
<dbReference type="InterPro" id="IPR011006">
    <property type="entry name" value="CheY-like_superfamily"/>
</dbReference>
<name>A0A1I2C3R7_9BACT</name>